<organism evidence="2 3">
    <name type="scientific">Ensete ventricosum</name>
    <name type="common">Abyssinian banana</name>
    <name type="synonym">Musa ensete</name>
    <dbReference type="NCBI Taxonomy" id="4639"/>
    <lineage>
        <taxon>Eukaryota</taxon>
        <taxon>Viridiplantae</taxon>
        <taxon>Streptophyta</taxon>
        <taxon>Embryophyta</taxon>
        <taxon>Tracheophyta</taxon>
        <taxon>Spermatophyta</taxon>
        <taxon>Magnoliopsida</taxon>
        <taxon>Liliopsida</taxon>
        <taxon>Zingiberales</taxon>
        <taxon>Musaceae</taxon>
        <taxon>Ensete</taxon>
    </lineage>
</organism>
<sequence>MAASNTRGALPPVELRSRLLRRAMEMDEWRGLSPPEGFLDSSPPKWRTIYRGRGRGRGGNGGYGEGVMRSAGGGEIGRARFELMISRSARPS</sequence>
<feature type="compositionally biased region" description="Gly residues" evidence="1">
    <location>
        <begin position="57"/>
        <end position="71"/>
    </location>
</feature>
<gene>
    <name evidence="2" type="ORF">OPV22_001206</name>
</gene>
<dbReference type="EMBL" id="JAQQAF010000001">
    <property type="protein sequence ID" value="KAJ8510772.1"/>
    <property type="molecule type" value="Genomic_DNA"/>
</dbReference>
<proteinExistence type="predicted"/>
<comment type="caution">
    <text evidence="2">The sequence shown here is derived from an EMBL/GenBank/DDBJ whole genome shotgun (WGS) entry which is preliminary data.</text>
</comment>
<accession>A0AAV8RW32</accession>
<evidence type="ECO:0000313" key="2">
    <source>
        <dbReference type="EMBL" id="KAJ8510772.1"/>
    </source>
</evidence>
<reference evidence="2 3" key="1">
    <citation type="submission" date="2022-12" db="EMBL/GenBank/DDBJ databases">
        <title>Chromosome-scale assembly of the Ensete ventricosum genome.</title>
        <authorList>
            <person name="Dussert Y."/>
            <person name="Stocks J."/>
            <person name="Wendawek A."/>
            <person name="Woldeyes F."/>
            <person name="Nichols R.A."/>
            <person name="Borrell J.S."/>
        </authorList>
    </citation>
    <scope>NUCLEOTIDE SEQUENCE [LARGE SCALE GENOMIC DNA]</scope>
    <source>
        <strain evidence="3">cv. Maze</strain>
        <tissue evidence="2">Seeds</tissue>
    </source>
</reference>
<evidence type="ECO:0000256" key="1">
    <source>
        <dbReference type="SAM" id="MobiDB-lite"/>
    </source>
</evidence>
<feature type="region of interest" description="Disordered" evidence="1">
    <location>
        <begin position="31"/>
        <end position="71"/>
    </location>
</feature>
<dbReference type="Proteomes" id="UP001222027">
    <property type="component" value="Unassembled WGS sequence"/>
</dbReference>
<protein>
    <submittedName>
        <fullName evidence="2">Uncharacterized protein</fullName>
    </submittedName>
</protein>
<evidence type="ECO:0000313" key="3">
    <source>
        <dbReference type="Proteomes" id="UP001222027"/>
    </source>
</evidence>
<dbReference type="AlphaFoldDB" id="A0AAV8RW32"/>
<keyword evidence="3" id="KW-1185">Reference proteome</keyword>
<name>A0AAV8RW32_ENSVE</name>